<sequence>MLTIVGIKNCSTIKKTLSWLDERETPYTFRDVKKSPLSEEELEDALSKVGIDTLMNKRGMMWRKLGLAGKDITDQELAEILLENQNMIKRPLVLAGDAAMVGFDEDALAGFIEEYA</sequence>
<dbReference type="InterPro" id="IPR006504">
    <property type="entry name" value="Tscrpt_reg_Spx/MgsR"/>
</dbReference>
<evidence type="ECO:0000313" key="3">
    <source>
        <dbReference type="EMBL" id="AXJ01506.1"/>
    </source>
</evidence>
<proteinExistence type="inferred from homology"/>
<dbReference type="RefSeq" id="WP_114984682.1">
    <property type="nucleotide sequence ID" value="NZ_CP027806.1"/>
</dbReference>
<dbReference type="EMBL" id="CP027806">
    <property type="protein sequence ID" value="AXJ01506.1"/>
    <property type="molecule type" value="Genomic_DNA"/>
</dbReference>
<evidence type="ECO:0000256" key="1">
    <source>
        <dbReference type="ARBA" id="ARBA00007198"/>
    </source>
</evidence>
<organism evidence="3 4">
    <name type="scientific">Cyclonatronum proteinivorum</name>
    <dbReference type="NCBI Taxonomy" id="1457365"/>
    <lineage>
        <taxon>Bacteria</taxon>
        <taxon>Pseudomonadati</taxon>
        <taxon>Balneolota</taxon>
        <taxon>Balneolia</taxon>
        <taxon>Balneolales</taxon>
        <taxon>Cyclonatronaceae</taxon>
        <taxon>Cyclonatronum</taxon>
    </lineage>
</organism>
<comment type="similarity">
    <text evidence="1 2">Belongs to the ArsC family.</text>
</comment>
<accession>A0A345UM04</accession>
<dbReference type="InterPro" id="IPR036249">
    <property type="entry name" value="Thioredoxin-like_sf"/>
</dbReference>
<dbReference type="Pfam" id="PF03960">
    <property type="entry name" value="ArsC"/>
    <property type="match status" value="1"/>
</dbReference>
<reference evidence="3 4" key="1">
    <citation type="submission" date="2018-03" db="EMBL/GenBank/DDBJ databases">
        <title>Phenotypic and genomic properties of Cyclonatronum proteinivorum gen. nov., sp. nov., a haloalkaliphilic bacteroidete from soda lakes possessing Na+-translocating rhodopsin.</title>
        <authorList>
            <person name="Toshchakov S.V."/>
            <person name="Korzhenkov A."/>
            <person name="Samarov N.I."/>
            <person name="Kublanov I.V."/>
            <person name="Muntyan M.S."/>
            <person name="Sorokin D.Y."/>
        </authorList>
    </citation>
    <scope>NUCLEOTIDE SEQUENCE [LARGE SCALE GENOMIC DNA]</scope>
    <source>
        <strain evidence="3 4">Omega</strain>
    </source>
</reference>
<name>A0A345UM04_9BACT</name>
<keyword evidence="4" id="KW-1185">Reference proteome</keyword>
<dbReference type="KEGG" id="cprv:CYPRO_2260"/>
<dbReference type="InterPro" id="IPR006660">
    <property type="entry name" value="Arsenate_reductase-like"/>
</dbReference>
<evidence type="ECO:0000313" key="4">
    <source>
        <dbReference type="Proteomes" id="UP000254808"/>
    </source>
</evidence>
<dbReference type="PANTHER" id="PTHR30041:SF8">
    <property type="entry name" value="PROTEIN YFFB"/>
    <property type="match status" value="1"/>
</dbReference>
<dbReference type="PANTHER" id="PTHR30041">
    <property type="entry name" value="ARSENATE REDUCTASE"/>
    <property type="match status" value="1"/>
</dbReference>
<gene>
    <name evidence="3" type="ORF">CYPRO_2260</name>
</gene>
<evidence type="ECO:0000256" key="2">
    <source>
        <dbReference type="PROSITE-ProRule" id="PRU01282"/>
    </source>
</evidence>
<dbReference type="AlphaFoldDB" id="A0A345UM04"/>
<dbReference type="Gene3D" id="3.40.30.10">
    <property type="entry name" value="Glutaredoxin"/>
    <property type="match status" value="1"/>
</dbReference>
<dbReference type="Proteomes" id="UP000254808">
    <property type="component" value="Chromosome"/>
</dbReference>
<dbReference type="OrthoDB" id="9794155at2"/>
<protein>
    <submittedName>
        <fullName evidence="3">Transcriptional regulator, Spx/MgsR family</fullName>
    </submittedName>
</protein>
<dbReference type="NCBIfam" id="TIGR01617">
    <property type="entry name" value="arsC_related"/>
    <property type="match status" value="1"/>
</dbReference>
<dbReference type="PROSITE" id="PS51353">
    <property type="entry name" value="ARSC"/>
    <property type="match status" value="1"/>
</dbReference>
<dbReference type="SUPFAM" id="SSF52833">
    <property type="entry name" value="Thioredoxin-like"/>
    <property type="match status" value="1"/>
</dbReference>